<reference evidence="4 5" key="1">
    <citation type="submission" date="2018-09" db="EMBL/GenBank/DDBJ databases">
        <title>Comparative genomics of Leucobacter spp.</title>
        <authorList>
            <person name="Reis A.C."/>
            <person name="Kolvenbach B.A."/>
            <person name="Corvini P.F.X."/>
            <person name="Nunes O.C."/>
        </authorList>
    </citation>
    <scope>NUCLEOTIDE SEQUENCE [LARGE SCALE GENOMIC DNA]</scope>
    <source>
        <strain evidence="4 5">L-1</strain>
    </source>
</reference>
<evidence type="ECO:0000313" key="4">
    <source>
        <dbReference type="EMBL" id="MBL3689106.1"/>
    </source>
</evidence>
<feature type="region of interest" description="Disordered" evidence="1">
    <location>
        <begin position="31"/>
        <end position="53"/>
    </location>
</feature>
<keyword evidence="2" id="KW-0732">Signal</keyword>
<feature type="domain" description="DUF306" evidence="3">
    <location>
        <begin position="40"/>
        <end position="120"/>
    </location>
</feature>
<comment type="caution">
    <text evidence="4">The sequence shown here is derived from an EMBL/GenBank/DDBJ whole genome shotgun (WGS) entry which is preliminary data.</text>
</comment>
<dbReference type="Proteomes" id="UP001646141">
    <property type="component" value="Unassembled WGS sequence"/>
</dbReference>
<dbReference type="Pfam" id="PF03724">
    <property type="entry name" value="META"/>
    <property type="match status" value="1"/>
</dbReference>
<protein>
    <submittedName>
        <fullName evidence="4">META domain-containing protein</fullName>
    </submittedName>
</protein>
<dbReference type="EMBL" id="QYAD01000001">
    <property type="protein sequence ID" value="MBL3689106.1"/>
    <property type="molecule type" value="Genomic_DNA"/>
</dbReference>
<dbReference type="InterPro" id="IPR038670">
    <property type="entry name" value="HslJ-like_sf"/>
</dbReference>
<name>A0ABS1SQC0_9MICO</name>
<evidence type="ECO:0000313" key="5">
    <source>
        <dbReference type="Proteomes" id="UP001646141"/>
    </source>
</evidence>
<keyword evidence="5" id="KW-1185">Reference proteome</keyword>
<dbReference type="InterPro" id="IPR005184">
    <property type="entry name" value="DUF306_Meta_HslJ"/>
</dbReference>
<evidence type="ECO:0000256" key="1">
    <source>
        <dbReference type="SAM" id="MobiDB-lite"/>
    </source>
</evidence>
<gene>
    <name evidence="4" type="ORF">D3226_03915</name>
</gene>
<sequence>MKTQFVRTGALLAATTAALLLAACSSPAASVSGAWGEPDTQGKPSIEFTPADGKTGGEYVGNDGCNIIGGSYTEKDGTIELGVMRATMMFCEGVDTWLSQGHTAKLDGDTLAVFDESGDQVGSLPRAGK</sequence>
<evidence type="ECO:0000259" key="3">
    <source>
        <dbReference type="Pfam" id="PF03724"/>
    </source>
</evidence>
<proteinExistence type="predicted"/>
<evidence type="ECO:0000256" key="2">
    <source>
        <dbReference type="SAM" id="SignalP"/>
    </source>
</evidence>
<feature type="signal peptide" evidence="2">
    <location>
        <begin position="1"/>
        <end position="28"/>
    </location>
</feature>
<organism evidence="4 5">
    <name type="scientific">Leucobacter chromiireducens subsp. chromiireducens</name>
    <dbReference type="NCBI Taxonomy" id="660067"/>
    <lineage>
        <taxon>Bacteria</taxon>
        <taxon>Bacillati</taxon>
        <taxon>Actinomycetota</taxon>
        <taxon>Actinomycetes</taxon>
        <taxon>Micrococcales</taxon>
        <taxon>Microbacteriaceae</taxon>
        <taxon>Leucobacter</taxon>
    </lineage>
</organism>
<dbReference type="PROSITE" id="PS51257">
    <property type="entry name" value="PROKAR_LIPOPROTEIN"/>
    <property type="match status" value="1"/>
</dbReference>
<dbReference type="RefSeq" id="WP_202381065.1">
    <property type="nucleotide sequence ID" value="NZ_BAAAMA010000004.1"/>
</dbReference>
<feature type="chain" id="PRO_5045755780" evidence="2">
    <location>
        <begin position="29"/>
        <end position="129"/>
    </location>
</feature>
<dbReference type="Gene3D" id="2.40.128.270">
    <property type="match status" value="1"/>
</dbReference>
<accession>A0ABS1SQC0</accession>